<dbReference type="PANTHER" id="PTHR12993">
    <property type="entry name" value="N-ACETYLGLUCOSAMINYL-PHOSPHATIDYLINOSITOL DE-N-ACETYLASE-RELATED"/>
    <property type="match status" value="1"/>
</dbReference>
<dbReference type="EMBL" id="BNJG01000001">
    <property type="protein sequence ID" value="GHO52806.1"/>
    <property type="molecule type" value="Genomic_DNA"/>
</dbReference>
<keyword evidence="2" id="KW-1185">Reference proteome</keyword>
<dbReference type="Pfam" id="PF02585">
    <property type="entry name" value="PIG-L"/>
    <property type="match status" value="1"/>
</dbReference>
<dbReference type="PANTHER" id="PTHR12993:SF11">
    <property type="entry name" value="N-ACETYLGLUCOSAMINYL-PHOSPHATIDYLINOSITOL DE-N-ACETYLASE"/>
    <property type="match status" value="1"/>
</dbReference>
<sequence>MSTKRLLGVFAHPDDEGFISGALLHYRASGIETGLVFATRGEVGEISDPLLKTRDDLDEIREEEMRMAASLLGVNNLWFLGYRDSGVQGAPDNQHARAFIHARPAEVVGKLVQIIRQFRPQVIVTFDETGADGHPDHLAIYRYTTSAFHAAADSALYPDLGPAHSAAKLYYTGMTRQQILTMTEWLQEQEPGGPFKNADPQTLGLTDEQINVVLDVERWQDDKILAASQHRTQVNPSNPVAQMLPEFQRKLRATEYYQLATSRVGDDTMGENDLFTHVEGLK</sequence>
<organism evidence="1 2">
    <name type="scientific">Ktedonobacter robiniae</name>
    <dbReference type="NCBI Taxonomy" id="2778365"/>
    <lineage>
        <taxon>Bacteria</taxon>
        <taxon>Bacillati</taxon>
        <taxon>Chloroflexota</taxon>
        <taxon>Ktedonobacteria</taxon>
        <taxon>Ktedonobacterales</taxon>
        <taxon>Ktedonobacteraceae</taxon>
        <taxon>Ktedonobacter</taxon>
    </lineage>
</organism>
<dbReference type="InterPro" id="IPR024078">
    <property type="entry name" value="LmbE-like_dom_sf"/>
</dbReference>
<evidence type="ECO:0000313" key="1">
    <source>
        <dbReference type="EMBL" id="GHO52806.1"/>
    </source>
</evidence>
<accession>A0ABQ3UJA2</accession>
<proteinExistence type="predicted"/>
<reference evidence="1 2" key="1">
    <citation type="journal article" date="2021" name="Int. J. Syst. Evol. Microbiol.">
        <title>Reticulibacter mediterranei gen. nov., sp. nov., within the new family Reticulibacteraceae fam. nov., and Ktedonospora formicarum gen. nov., sp. nov., Ktedonobacter robiniae sp. nov., Dictyobacter formicarum sp. nov. and Dictyobacter arantiisoli sp. nov., belonging to the class Ktedonobacteria.</title>
        <authorList>
            <person name="Yabe S."/>
            <person name="Zheng Y."/>
            <person name="Wang C.M."/>
            <person name="Sakai Y."/>
            <person name="Abe K."/>
            <person name="Yokota A."/>
            <person name="Donadio S."/>
            <person name="Cavaletti L."/>
            <person name="Monciardini P."/>
        </authorList>
    </citation>
    <scope>NUCLEOTIDE SEQUENCE [LARGE SCALE GENOMIC DNA]</scope>
    <source>
        <strain evidence="1 2">SOSP1-30</strain>
    </source>
</reference>
<evidence type="ECO:0008006" key="3">
    <source>
        <dbReference type="Google" id="ProtNLM"/>
    </source>
</evidence>
<dbReference type="InterPro" id="IPR003737">
    <property type="entry name" value="GlcNAc_PI_deacetylase-related"/>
</dbReference>
<dbReference type="SUPFAM" id="SSF102588">
    <property type="entry name" value="LmbE-like"/>
    <property type="match status" value="1"/>
</dbReference>
<protein>
    <recommendedName>
        <fullName evidence="3">GlcNAc-PI de-N-acetylase</fullName>
    </recommendedName>
</protein>
<dbReference type="RefSeq" id="WP_201369673.1">
    <property type="nucleotide sequence ID" value="NZ_BNJG01000001.1"/>
</dbReference>
<dbReference type="Gene3D" id="3.40.50.10320">
    <property type="entry name" value="LmbE-like"/>
    <property type="match status" value="1"/>
</dbReference>
<name>A0ABQ3UJA2_9CHLR</name>
<comment type="caution">
    <text evidence="1">The sequence shown here is derived from an EMBL/GenBank/DDBJ whole genome shotgun (WGS) entry which is preliminary data.</text>
</comment>
<dbReference type="Proteomes" id="UP000654345">
    <property type="component" value="Unassembled WGS sequence"/>
</dbReference>
<gene>
    <name evidence="1" type="ORF">KSB_12810</name>
</gene>
<evidence type="ECO:0000313" key="2">
    <source>
        <dbReference type="Proteomes" id="UP000654345"/>
    </source>
</evidence>